<evidence type="ECO:0000256" key="7">
    <source>
        <dbReference type="ARBA" id="ARBA00035190"/>
    </source>
</evidence>
<keyword evidence="6" id="KW-0687">Ribonucleoprotein</keyword>
<dbReference type="eggNOG" id="KOG4548">
    <property type="taxonomic scope" value="Eukaryota"/>
</dbReference>
<dbReference type="Gene3D" id="3.90.79.10">
    <property type="entry name" value="Nucleoside Triphosphate Pyrophosphohydrolase"/>
    <property type="match status" value="1"/>
</dbReference>
<evidence type="ECO:0000259" key="8">
    <source>
        <dbReference type="Pfam" id="PF11788"/>
    </source>
</evidence>
<evidence type="ECO:0000256" key="3">
    <source>
        <dbReference type="ARBA" id="ARBA00022946"/>
    </source>
</evidence>
<keyword evidence="5" id="KW-0496">Mitochondrion</keyword>
<dbReference type="PANTHER" id="PTHR13124:SF12">
    <property type="entry name" value="LARGE RIBOSOMAL SUBUNIT PROTEIN ML46"/>
    <property type="match status" value="1"/>
</dbReference>
<dbReference type="Proteomes" id="UP000002605">
    <property type="component" value="Chromosome 5"/>
</dbReference>
<organism evidence="10 11">
    <name type="scientific">Candida dubliniensis (strain CD36 / ATCC MYA-646 / CBS 7987 / NCPF 3949 / NRRL Y-17841)</name>
    <name type="common">Yeast</name>
    <dbReference type="NCBI Taxonomy" id="573826"/>
    <lineage>
        <taxon>Eukaryota</taxon>
        <taxon>Fungi</taxon>
        <taxon>Dikarya</taxon>
        <taxon>Ascomycota</taxon>
        <taxon>Saccharomycotina</taxon>
        <taxon>Pichiomycetes</taxon>
        <taxon>Debaryomycetaceae</taxon>
        <taxon>Candida/Lodderomyces clade</taxon>
        <taxon>Candida</taxon>
    </lineage>
</organism>
<feature type="domain" description="Large ribosomal subunit protein mL46 N-terminal" evidence="8">
    <location>
        <begin position="23"/>
        <end position="152"/>
    </location>
</feature>
<dbReference type="InterPro" id="IPR021757">
    <property type="entry name" value="Ribosomal_mL46_N"/>
</dbReference>
<evidence type="ECO:0000256" key="5">
    <source>
        <dbReference type="ARBA" id="ARBA00023128"/>
    </source>
</evidence>
<dbReference type="Pfam" id="PF11788">
    <property type="entry name" value="MRP-L46"/>
    <property type="match status" value="1"/>
</dbReference>
<dbReference type="FunFam" id="3.90.79.10:FF:000081">
    <property type="entry name" value="54S ribosomal protein L17, mitochondrial"/>
    <property type="match status" value="1"/>
</dbReference>
<evidence type="ECO:0000313" key="10">
    <source>
        <dbReference type="EMBL" id="CAX41528.1"/>
    </source>
</evidence>
<dbReference type="InterPro" id="IPR040008">
    <property type="entry name" value="Ribosomal_mL46"/>
</dbReference>
<reference evidence="10 11" key="1">
    <citation type="journal article" date="2009" name="Genome Res.">
        <title>Comparative genomics of the fungal pathogens Candida dubliniensis and Candida albicans.</title>
        <authorList>
            <person name="Jackson A.P."/>
            <person name="Gamble J.A."/>
            <person name="Yeomans T."/>
            <person name="Moran G.P."/>
            <person name="Saunders D."/>
            <person name="Harris D."/>
            <person name="Aslett M."/>
            <person name="Barrell J.F."/>
            <person name="Butler G."/>
            <person name="Citiulo F."/>
            <person name="Coleman D.C."/>
            <person name="de Groot P.W.J."/>
            <person name="Goodwin T.J."/>
            <person name="Quail M.A."/>
            <person name="McQuillan J."/>
            <person name="Munro C.A."/>
            <person name="Pain A."/>
            <person name="Poulter R.T."/>
            <person name="Rajandream M.A."/>
            <person name="Renauld H."/>
            <person name="Spiering M.J."/>
            <person name="Tivey A."/>
            <person name="Gow N.A.R."/>
            <person name="Barrell B."/>
            <person name="Sullivan D.J."/>
            <person name="Berriman M."/>
        </authorList>
    </citation>
    <scope>NUCLEOTIDE SEQUENCE [LARGE SCALE GENOMIC DNA]</scope>
    <source>
        <strain evidence="11">CD36 / ATCC MYA-646 / CBS 7987 / NCPF 3949 / NRRL Y-17841</strain>
    </source>
</reference>
<dbReference type="HOGENOM" id="CLU_040204_0_0_1"/>
<evidence type="ECO:0000256" key="1">
    <source>
        <dbReference type="ARBA" id="ARBA00004173"/>
    </source>
</evidence>
<keyword evidence="3" id="KW-0809">Transit peptide</keyword>
<dbReference type="GO" id="GO:0005762">
    <property type="term" value="C:mitochondrial large ribosomal subunit"/>
    <property type="evidence" value="ECO:0007669"/>
    <property type="project" value="TreeGrafter"/>
</dbReference>
<proteinExistence type="inferred from homology"/>
<dbReference type="CDD" id="cd04661">
    <property type="entry name" value="NUDIX_MRP_L46"/>
    <property type="match status" value="1"/>
</dbReference>
<keyword evidence="11" id="KW-1185">Reference proteome</keyword>
<dbReference type="EMBL" id="FM992692">
    <property type="protein sequence ID" value="CAX41528.1"/>
    <property type="molecule type" value="Genomic_DNA"/>
</dbReference>
<evidence type="ECO:0000256" key="4">
    <source>
        <dbReference type="ARBA" id="ARBA00022980"/>
    </source>
</evidence>
<dbReference type="CGD" id="CAL0000164928">
    <property type="gene designation" value="Cd36_51460"/>
</dbReference>
<evidence type="ECO:0000313" key="11">
    <source>
        <dbReference type="Proteomes" id="UP000002605"/>
    </source>
</evidence>
<comment type="subcellular location">
    <subcellularLocation>
        <location evidence="1">Mitochondrion</location>
    </subcellularLocation>
</comment>
<dbReference type="KEGG" id="cdu:CD36_51460"/>
<evidence type="ECO:0000313" key="9">
    <source>
        <dbReference type="CGD" id="CAL0000164928"/>
    </source>
</evidence>
<dbReference type="InterPro" id="IPR033650">
    <property type="entry name" value="Ribosomal_mL46_NUDIX"/>
</dbReference>
<comment type="similarity">
    <text evidence="2">Belongs to the mitochondrion-specific ribosomal protein mL46 family.</text>
</comment>
<gene>
    <name evidence="9" type="ordered locus">Cd36_51460</name>
    <name evidence="10" type="ORF">CD36_51460</name>
</gene>
<protein>
    <recommendedName>
        <fullName evidence="7">Large ribosomal subunit protein mL46</fullName>
    </recommendedName>
</protein>
<evidence type="ECO:0000256" key="2">
    <source>
        <dbReference type="ARBA" id="ARBA00009070"/>
    </source>
</evidence>
<accession>B9WH87</accession>
<name>B9WH87_CANDC</name>
<dbReference type="OrthoDB" id="414075at2759"/>
<dbReference type="AlphaFoldDB" id="B9WH87"/>
<dbReference type="RefSeq" id="XP_002420450.1">
    <property type="nucleotide sequence ID" value="XM_002420405.1"/>
</dbReference>
<dbReference type="PANTHER" id="PTHR13124">
    <property type="entry name" value="39S RIBOSOMAL PROTEIN L46, MITOCHONDRIAL PRECURSOR-RELATED"/>
    <property type="match status" value="1"/>
</dbReference>
<dbReference type="GeneID" id="8048141"/>
<keyword evidence="4 10" id="KW-0689">Ribosomal protein</keyword>
<dbReference type="VEuPathDB" id="FungiDB:CD36_51460"/>
<sequence length="282" mass="33031">MRGLTVHRVIRSYSSIPASTSSSISSTLVLSRLPIITPDVPKFDQQFYNYQTELWRRLMWTFPKWFYFRPGTLSEQKFKELNENPVSYDPKVIYPRGAPDLKHNRDRRFRQYIRLPKTYKEESELAEGEENTQSDQDIARKIVPNSRITEADKKNDSTSLERKLSRTLYLVVKQGESGEWKFPNFKQPENGELVPLHELAETGLYSIGGKKINYFNVSRVPCHVTQDTNNTSKQYFIKSHILSGAFEAQEKDVEFKWLTKEELGECLSTEYYRDIEHLLNDV</sequence>
<evidence type="ECO:0000256" key="6">
    <source>
        <dbReference type="ARBA" id="ARBA00023274"/>
    </source>
</evidence>
<dbReference type="GO" id="GO:0003735">
    <property type="term" value="F:structural constituent of ribosome"/>
    <property type="evidence" value="ECO:0007669"/>
    <property type="project" value="InterPro"/>
</dbReference>